<dbReference type="SUPFAM" id="SSF51197">
    <property type="entry name" value="Clavaminate synthase-like"/>
    <property type="match status" value="1"/>
</dbReference>
<accession>A0A6C0LX36</accession>
<dbReference type="EMBL" id="MN740568">
    <property type="protein sequence ID" value="QHU34311.1"/>
    <property type="molecule type" value="Genomic_DNA"/>
</dbReference>
<protein>
    <recommendedName>
        <fullName evidence="1">Fe2OG dioxygenase domain-containing protein</fullName>
    </recommendedName>
</protein>
<sequence length="195" mass="23294">MYFKKTILTYQDDHLLLVHPFYNNHHFQEIVKYCLTLDDLLENDTRVTSRKTYMCDSKKNSQLYHMVFSPYFFKQVRKILKIGKCVPSEFPIEYRKYDTGSEGMPWHQDQPLFKQTYYECVLTITNTSDSMFEFMIDDNIHSVEPKPNSLALVKPSSVYHKITPITSGERRILKFVFLLNENNEKSEHYDYESKL</sequence>
<dbReference type="PROSITE" id="PS51471">
    <property type="entry name" value="FE2OG_OXY"/>
    <property type="match status" value="1"/>
</dbReference>
<reference evidence="2" key="1">
    <citation type="journal article" date="2020" name="Nature">
        <title>Giant virus diversity and host interactions through global metagenomics.</title>
        <authorList>
            <person name="Schulz F."/>
            <person name="Roux S."/>
            <person name="Paez-Espino D."/>
            <person name="Jungbluth S."/>
            <person name="Walsh D.A."/>
            <person name="Denef V.J."/>
            <person name="McMahon K.D."/>
            <person name="Konstantinidis K.T."/>
            <person name="Eloe-Fadrosh E.A."/>
            <person name="Kyrpides N.C."/>
            <person name="Woyke T."/>
        </authorList>
    </citation>
    <scope>NUCLEOTIDE SEQUENCE</scope>
    <source>
        <strain evidence="2">GVMAG-S-1016713-123</strain>
    </source>
</reference>
<feature type="domain" description="Fe2OG dioxygenase" evidence="1">
    <location>
        <begin position="87"/>
        <end position="181"/>
    </location>
</feature>
<dbReference type="Gene3D" id="2.60.120.620">
    <property type="entry name" value="q2cbj1_9rhob like domain"/>
    <property type="match status" value="1"/>
</dbReference>
<organism evidence="2">
    <name type="scientific">viral metagenome</name>
    <dbReference type="NCBI Taxonomy" id="1070528"/>
    <lineage>
        <taxon>unclassified sequences</taxon>
        <taxon>metagenomes</taxon>
        <taxon>organismal metagenomes</taxon>
    </lineage>
</organism>
<evidence type="ECO:0000313" key="2">
    <source>
        <dbReference type="EMBL" id="QHU34311.1"/>
    </source>
</evidence>
<dbReference type="InterPro" id="IPR005123">
    <property type="entry name" value="Oxoglu/Fe-dep_dioxygenase_dom"/>
</dbReference>
<name>A0A6C0LX36_9ZZZZ</name>
<dbReference type="AlphaFoldDB" id="A0A6C0LX36"/>
<proteinExistence type="predicted"/>
<evidence type="ECO:0000259" key="1">
    <source>
        <dbReference type="PROSITE" id="PS51471"/>
    </source>
</evidence>